<name>S3D4S1_OPHP1</name>
<dbReference type="GO" id="GO:0016020">
    <property type="term" value="C:membrane"/>
    <property type="evidence" value="ECO:0007669"/>
    <property type="project" value="UniProtKB-SubCell"/>
</dbReference>
<dbReference type="eggNOG" id="ENOG502QWBF">
    <property type="taxonomic scope" value="Eukaryota"/>
</dbReference>
<feature type="transmembrane region" description="Helical" evidence="5">
    <location>
        <begin position="433"/>
        <end position="453"/>
    </location>
</feature>
<feature type="domain" description="Major facilitator superfamily (MFS) profile" evidence="6">
    <location>
        <begin position="48"/>
        <end position="525"/>
    </location>
</feature>
<gene>
    <name evidence="7" type="ORF">F503_01183</name>
</gene>
<protein>
    <submittedName>
        <fullName evidence="7">Atp synthase f0</fullName>
    </submittedName>
</protein>
<evidence type="ECO:0000259" key="6">
    <source>
        <dbReference type="PROSITE" id="PS50850"/>
    </source>
</evidence>
<feature type="transmembrane region" description="Helical" evidence="5">
    <location>
        <begin position="120"/>
        <end position="138"/>
    </location>
</feature>
<keyword evidence="3 5" id="KW-1133">Transmembrane helix</keyword>
<dbReference type="VEuPathDB" id="FungiDB:F503_01183"/>
<keyword evidence="4 5" id="KW-0472">Membrane</keyword>
<dbReference type="InterPro" id="IPR011701">
    <property type="entry name" value="MFS"/>
</dbReference>
<sequence>MASLDEHAPLLGVRHDDDDVPRDLLTEGDPEPKSFIYKILHPTQRQRATGAIFLGIFLVELAYNSSMPAINSISEMLVCRDVYGESIIGSGGLLSLRDSQDPRCKSSDVQQRLASLRGTVTALECVPAIIFALPFGILADNIGRRPVIILAWAGITLQLAWYLVAFGGTALGILPLWSVFFTLFWGCIGAFPSVGPAMVFTTLADVTPQSERATAFFYVTSFFLMAEVVSNPLGGALLLWLGDFLTLLFGVAVALLSTLVIVTMPETLNFDLKLGRVVTPAPAPASEDSGEVALAAPKTRREHMTAAWSQFVHLVRTDAHATIVHILRNKPLVLLMIPFCLVLLGRFVQDLLLQFATKRFNWSWSQAAFLLSIRSTTNLLLCLVVLPFISELLVRRFHVHPLVKDLWLARVSGALLCLGSLLIAFAVTPWMMSVALVVFSLGGGFSPVLRSIINAYVEPHHQAMLQTLLGLLELSGLLVAAPVLYGSLHRGLSMGGLWTGLPFMIAAGMIFVGLVIISIFRLPREKLQPADAAEADDTDV</sequence>
<dbReference type="PANTHER" id="PTHR23507:SF1">
    <property type="entry name" value="FI18259P1-RELATED"/>
    <property type="match status" value="1"/>
</dbReference>
<dbReference type="PROSITE" id="PS50850">
    <property type="entry name" value="MFS"/>
    <property type="match status" value="1"/>
</dbReference>
<evidence type="ECO:0000256" key="3">
    <source>
        <dbReference type="ARBA" id="ARBA00022989"/>
    </source>
</evidence>
<dbReference type="AlphaFoldDB" id="S3D4S1"/>
<feature type="transmembrane region" description="Helical" evidence="5">
    <location>
        <begin position="244"/>
        <end position="264"/>
    </location>
</feature>
<feature type="transmembrane region" description="Helical" evidence="5">
    <location>
        <begin position="497"/>
        <end position="520"/>
    </location>
</feature>
<evidence type="ECO:0000256" key="5">
    <source>
        <dbReference type="SAM" id="Phobius"/>
    </source>
</evidence>
<dbReference type="InterPro" id="IPR020846">
    <property type="entry name" value="MFS_dom"/>
</dbReference>
<dbReference type="InterPro" id="IPR036259">
    <property type="entry name" value="MFS_trans_sf"/>
</dbReference>
<accession>S3D4S1</accession>
<dbReference type="EMBL" id="KE148149">
    <property type="protein sequence ID" value="EPE08400.1"/>
    <property type="molecule type" value="Genomic_DNA"/>
</dbReference>
<dbReference type="HOGENOM" id="CLU_013756_4_1_1"/>
<feature type="transmembrane region" description="Helical" evidence="5">
    <location>
        <begin position="150"/>
        <end position="177"/>
    </location>
</feature>
<dbReference type="OrthoDB" id="194139at2759"/>
<dbReference type="GO" id="GO:0022857">
    <property type="term" value="F:transmembrane transporter activity"/>
    <property type="evidence" value="ECO:0007669"/>
    <property type="project" value="InterPro"/>
</dbReference>
<reference evidence="7 8" key="1">
    <citation type="journal article" date="2013" name="BMC Genomics">
        <title>The genome and transcriptome of the pine saprophyte Ophiostoma piceae, and a comparison with the bark beetle-associated pine pathogen Grosmannia clavigera.</title>
        <authorList>
            <person name="Haridas S."/>
            <person name="Wang Y."/>
            <person name="Lim L."/>
            <person name="Massoumi Alamouti S."/>
            <person name="Jackman S."/>
            <person name="Docking R."/>
            <person name="Robertson G."/>
            <person name="Birol I."/>
            <person name="Bohlmann J."/>
            <person name="Breuil C."/>
        </authorList>
    </citation>
    <scope>NUCLEOTIDE SEQUENCE [LARGE SCALE GENOMIC DNA]</scope>
    <source>
        <strain evidence="7 8">UAMH 11346</strain>
    </source>
</reference>
<dbReference type="Pfam" id="PF07690">
    <property type="entry name" value="MFS_1"/>
    <property type="match status" value="1"/>
</dbReference>
<organism evidence="7 8">
    <name type="scientific">Ophiostoma piceae (strain UAMH 11346)</name>
    <name type="common">Sap stain fungus</name>
    <dbReference type="NCBI Taxonomy" id="1262450"/>
    <lineage>
        <taxon>Eukaryota</taxon>
        <taxon>Fungi</taxon>
        <taxon>Dikarya</taxon>
        <taxon>Ascomycota</taxon>
        <taxon>Pezizomycotina</taxon>
        <taxon>Sordariomycetes</taxon>
        <taxon>Sordariomycetidae</taxon>
        <taxon>Ophiostomatales</taxon>
        <taxon>Ophiostomataceae</taxon>
        <taxon>Ophiostoma</taxon>
    </lineage>
</organism>
<evidence type="ECO:0000313" key="7">
    <source>
        <dbReference type="EMBL" id="EPE08400.1"/>
    </source>
</evidence>
<keyword evidence="2 5" id="KW-0812">Transmembrane</keyword>
<evidence type="ECO:0000313" key="8">
    <source>
        <dbReference type="Proteomes" id="UP000016923"/>
    </source>
</evidence>
<comment type="subcellular location">
    <subcellularLocation>
        <location evidence="1">Membrane</location>
        <topology evidence="1">Multi-pass membrane protein</topology>
    </subcellularLocation>
</comment>
<evidence type="ECO:0000256" key="4">
    <source>
        <dbReference type="ARBA" id="ARBA00023136"/>
    </source>
</evidence>
<feature type="transmembrane region" description="Helical" evidence="5">
    <location>
        <begin position="332"/>
        <end position="349"/>
    </location>
</feature>
<feature type="transmembrane region" description="Helical" evidence="5">
    <location>
        <begin position="183"/>
        <end position="203"/>
    </location>
</feature>
<evidence type="ECO:0000256" key="1">
    <source>
        <dbReference type="ARBA" id="ARBA00004141"/>
    </source>
</evidence>
<dbReference type="Proteomes" id="UP000016923">
    <property type="component" value="Unassembled WGS sequence"/>
</dbReference>
<dbReference type="SUPFAM" id="SSF103473">
    <property type="entry name" value="MFS general substrate transporter"/>
    <property type="match status" value="1"/>
</dbReference>
<proteinExistence type="predicted"/>
<feature type="transmembrane region" description="Helical" evidence="5">
    <location>
        <begin position="465"/>
        <end position="485"/>
    </location>
</feature>
<keyword evidence="8" id="KW-1185">Reference proteome</keyword>
<feature type="transmembrane region" description="Helical" evidence="5">
    <location>
        <begin position="215"/>
        <end position="238"/>
    </location>
</feature>
<evidence type="ECO:0000256" key="2">
    <source>
        <dbReference type="ARBA" id="ARBA00022692"/>
    </source>
</evidence>
<feature type="transmembrane region" description="Helical" evidence="5">
    <location>
        <begin position="406"/>
        <end position="427"/>
    </location>
</feature>
<dbReference type="Gene3D" id="1.20.1250.20">
    <property type="entry name" value="MFS general substrate transporter like domains"/>
    <property type="match status" value="1"/>
</dbReference>
<dbReference type="OMA" id="FASKSIM"/>
<dbReference type="PANTHER" id="PTHR23507">
    <property type="entry name" value="ZGC:174356"/>
    <property type="match status" value="1"/>
</dbReference>
<feature type="transmembrane region" description="Helical" evidence="5">
    <location>
        <begin position="369"/>
        <end position="394"/>
    </location>
</feature>